<keyword evidence="3" id="KW-1185">Reference proteome</keyword>
<dbReference type="Pfam" id="PF10392">
    <property type="entry name" value="COG5_N"/>
    <property type="match status" value="1"/>
</dbReference>
<proteinExistence type="predicted"/>
<gene>
    <name evidence="2" type="ORF">J1605_013326</name>
</gene>
<dbReference type="AlphaFoldDB" id="A0AB34GG72"/>
<accession>A0AB34GG72</accession>
<dbReference type="PANTHER" id="PTHR13228:SF3">
    <property type="entry name" value="CONSERVED OLIGOMERIC GOLGI COMPLEX SUBUNIT 5"/>
    <property type="match status" value="1"/>
</dbReference>
<evidence type="ECO:0000313" key="2">
    <source>
        <dbReference type="EMBL" id="KAJ8778649.1"/>
    </source>
</evidence>
<dbReference type="GO" id="GO:0006891">
    <property type="term" value="P:intra-Golgi vesicle-mediated transport"/>
    <property type="evidence" value="ECO:0007669"/>
    <property type="project" value="InterPro"/>
</dbReference>
<evidence type="ECO:0000313" key="3">
    <source>
        <dbReference type="Proteomes" id="UP001159641"/>
    </source>
</evidence>
<reference evidence="2 3" key="1">
    <citation type="submission" date="2022-11" db="EMBL/GenBank/DDBJ databases">
        <title>Whole genome sequence of Eschrichtius robustus ER-17-0199.</title>
        <authorList>
            <person name="Bruniche-Olsen A."/>
            <person name="Black A.N."/>
            <person name="Fields C.J."/>
            <person name="Walden K."/>
            <person name="Dewoody J.A."/>
        </authorList>
    </citation>
    <scope>NUCLEOTIDE SEQUENCE [LARGE SCALE GENOMIC DNA]</scope>
    <source>
        <strain evidence="2">ER-17-0199</strain>
        <tissue evidence="2">Blubber</tissue>
    </source>
</reference>
<dbReference type="PANTHER" id="PTHR13228">
    <property type="entry name" value="CONSERVED OLIGOMERIC GOLGI COMPLEX COMPONENT 5"/>
    <property type="match status" value="1"/>
</dbReference>
<dbReference type="InterPro" id="IPR019465">
    <property type="entry name" value="Cog5"/>
</dbReference>
<dbReference type="GO" id="GO:0017119">
    <property type="term" value="C:Golgi transport complex"/>
    <property type="evidence" value="ECO:0007669"/>
    <property type="project" value="InterPro"/>
</dbReference>
<evidence type="ECO:0000259" key="1">
    <source>
        <dbReference type="Pfam" id="PF10392"/>
    </source>
</evidence>
<protein>
    <recommendedName>
        <fullName evidence="1">Conserved oligomeric Golgi complex subunit 5 N-terminal domain-containing protein</fullName>
    </recommendedName>
</protein>
<dbReference type="EMBL" id="JAIQCJ010002240">
    <property type="protein sequence ID" value="KAJ8778649.1"/>
    <property type="molecule type" value="Genomic_DNA"/>
</dbReference>
<comment type="caution">
    <text evidence="2">The sequence shown here is derived from an EMBL/GenBank/DDBJ whole genome shotgun (WGS) entry which is preliminary data.</text>
</comment>
<name>A0AB34GG72_ESCRO</name>
<dbReference type="Proteomes" id="UP001159641">
    <property type="component" value="Unassembled WGS sequence"/>
</dbReference>
<feature type="domain" description="Conserved oligomeric Golgi complex subunit 5 N-terminal" evidence="1">
    <location>
        <begin position="75"/>
        <end position="180"/>
    </location>
</feature>
<dbReference type="InterPro" id="IPR049176">
    <property type="entry name" value="COG5_N"/>
</dbReference>
<sequence>MQSPGQPGAAGWAELAAPGFCVMTWAGRAAADAISPAPANMEGGDGGLALPGRPALGSGAAAATVRELLQDECYSDFLNEDFDVKTYTSQSIHQAVIAEQLAKLAQGISQLDKELHLQVVARHEDLLAQATGIESLEGVLQMMQTRIGALQGAVDRMKAKIVEPYNKIVARTAQLARLQALSRASITASAPPQIIRH</sequence>
<organism evidence="2 3">
    <name type="scientific">Eschrichtius robustus</name>
    <name type="common">California gray whale</name>
    <name type="synonym">Eschrichtius gibbosus</name>
    <dbReference type="NCBI Taxonomy" id="9764"/>
    <lineage>
        <taxon>Eukaryota</taxon>
        <taxon>Metazoa</taxon>
        <taxon>Chordata</taxon>
        <taxon>Craniata</taxon>
        <taxon>Vertebrata</taxon>
        <taxon>Euteleostomi</taxon>
        <taxon>Mammalia</taxon>
        <taxon>Eutheria</taxon>
        <taxon>Laurasiatheria</taxon>
        <taxon>Artiodactyla</taxon>
        <taxon>Whippomorpha</taxon>
        <taxon>Cetacea</taxon>
        <taxon>Mysticeti</taxon>
        <taxon>Eschrichtiidae</taxon>
        <taxon>Eschrichtius</taxon>
    </lineage>
</organism>